<dbReference type="Pfam" id="PF05135">
    <property type="entry name" value="Phage_connect_1"/>
    <property type="match status" value="1"/>
</dbReference>
<dbReference type="NCBIfam" id="TIGR02215">
    <property type="entry name" value="phage_chp_gp8"/>
    <property type="match status" value="1"/>
</dbReference>
<dbReference type="NCBIfam" id="TIGR01560">
    <property type="entry name" value="put_DNA_pack"/>
    <property type="match status" value="1"/>
</dbReference>
<comment type="caution">
    <text evidence="1">The sequence shown here is derived from an EMBL/GenBank/DDBJ whole genome shotgun (WGS) entry which is preliminary data.</text>
</comment>
<evidence type="ECO:0000313" key="1">
    <source>
        <dbReference type="EMBL" id="OYD50713.1"/>
    </source>
</evidence>
<dbReference type="AlphaFoldDB" id="A0A235EPK2"/>
<dbReference type="InterPro" id="IPR006450">
    <property type="entry name" value="Phage_HK97_gp6-like"/>
</dbReference>
<evidence type="ECO:0000313" key="2">
    <source>
        <dbReference type="Proteomes" id="UP000215441"/>
    </source>
</evidence>
<evidence type="ECO:0008006" key="3">
    <source>
        <dbReference type="Google" id="ProtNLM"/>
    </source>
</evidence>
<name>A0A235EPK2_9BURK</name>
<dbReference type="InterPro" id="IPR021146">
    <property type="entry name" value="Phage_gp6-like_head-tail"/>
</dbReference>
<dbReference type="OrthoDB" id="6174494at2"/>
<dbReference type="Proteomes" id="UP000215441">
    <property type="component" value="Unassembled WGS sequence"/>
</dbReference>
<protein>
    <recommendedName>
        <fullName evidence="3">Phage gp6-like head-tail connector protein</fullName>
    </recommendedName>
</protein>
<dbReference type="RefSeq" id="WP_094288352.1">
    <property type="nucleotide sequence ID" value="NZ_NOIG01000005.1"/>
</dbReference>
<dbReference type="InterPro" id="IPR011738">
    <property type="entry name" value="Phage_CHP"/>
</dbReference>
<gene>
    <name evidence="1" type="ORF">CBY09_08255</name>
</gene>
<sequence>MIVTQTTPPAYLPLTLAEAKLHLRETETAEDTLITAFIGAAVDTCQQITGRSLMAQAWKLTVDDFADEIKLPWPQVQAVQSVQYKDADGATQTLASTVYELVGNKVCLVPGQEWPAVRGGTGSVSINYTAGYGAGDEAAQQAAVPRGVKAWLLLAVGTLYANRESVQTGVSVAALPDRFADSLLDRFKVY</sequence>
<reference evidence="1 2" key="1">
    <citation type="submission" date="2017-07" db="EMBL/GenBank/DDBJ databases">
        <title>Acidovorax KNDSW TSA 6 genome sequence and assembly.</title>
        <authorList>
            <person name="Mayilraj S."/>
        </authorList>
    </citation>
    <scope>NUCLEOTIDE SEQUENCE [LARGE SCALE GENOMIC DNA]</scope>
    <source>
        <strain evidence="1 2">KNDSW-TSA6</strain>
    </source>
</reference>
<dbReference type="CDD" id="cd08054">
    <property type="entry name" value="gp6"/>
    <property type="match status" value="1"/>
</dbReference>
<keyword evidence="2" id="KW-1185">Reference proteome</keyword>
<dbReference type="Gene3D" id="1.10.3230.30">
    <property type="entry name" value="Phage gp6-like head-tail connector protein"/>
    <property type="match status" value="1"/>
</dbReference>
<dbReference type="EMBL" id="NOIG01000005">
    <property type="protein sequence ID" value="OYD50713.1"/>
    <property type="molecule type" value="Genomic_DNA"/>
</dbReference>
<organism evidence="1 2">
    <name type="scientific">Acidovorax kalamii</name>
    <dbReference type="NCBI Taxonomy" id="2004485"/>
    <lineage>
        <taxon>Bacteria</taxon>
        <taxon>Pseudomonadati</taxon>
        <taxon>Pseudomonadota</taxon>
        <taxon>Betaproteobacteria</taxon>
        <taxon>Burkholderiales</taxon>
        <taxon>Comamonadaceae</taxon>
        <taxon>Acidovorax</taxon>
    </lineage>
</organism>
<proteinExistence type="predicted"/>
<accession>A0A235EPK2</accession>